<sequence>MAARRVASTLWAIVAALHVAAALKRPRGHFRVREWERGGYRRVQEVQERVEEALLFYDHGFGIGGGGRDRRRRGKSPELPEEGELMPEVPPPPPKKGRSWQSQTQEEKIAHLLENAEMQHA</sequence>
<dbReference type="EMBL" id="JBHFFA010000005">
    <property type="protein sequence ID" value="KAL2624222.1"/>
    <property type="molecule type" value="Genomic_DNA"/>
</dbReference>
<evidence type="ECO:0000313" key="3">
    <source>
        <dbReference type="EMBL" id="KAL2624222.1"/>
    </source>
</evidence>
<evidence type="ECO:0000313" key="4">
    <source>
        <dbReference type="Proteomes" id="UP001605036"/>
    </source>
</evidence>
<evidence type="ECO:0000256" key="1">
    <source>
        <dbReference type="SAM" id="MobiDB-lite"/>
    </source>
</evidence>
<name>A0ABD1YBU4_9MARC</name>
<comment type="caution">
    <text evidence="3">The sequence shown here is derived from an EMBL/GenBank/DDBJ whole genome shotgun (WGS) entry which is preliminary data.</text>
</comment>
<keyword evidence="4" id="KW-1185">Reference proteome</keyword>
<dbReference type="Proteomes" id="UP001605036">
    <property type="component" value="Unassembled WGS sequence"/>
</dbReference>
<organism evidence="3 4">
    <name type="scientific">Riccia fluitans</name>
    <dbReference type="NCBI Taxonomy" id="41844"/>
    <lineage>
        <taxon>Eukaryota</taxon>
        <taxon>Viridiplantae</taxon>
        <taxon>Streptophyta</taxon>
        <taxon>Embryophyta</taxon>
        <taxon>Marchantiophyta</taxon>
        <taxon>Marchantiopsida</taxon>
        <taxon>Marchantiidae</taxon>
        <taxon>Marchantiales</taxon>
        <taxon>Ricciaceae</taxon>
        <taxon>Riccia</taxon>
    </lineage>
</organism>
<feature type="signal peptide" evidence="2">
    <location>
        <begin position="1"/>
        <end position="22"/>
    </location>
</feature>
<protein>
    <submittedName>
        <fullName evidence="3">Uncharacterized protein</fullName>
    </submittedName>
</protein>
<keyword evidence="2" id="KW-0732">Signal</keyword>
<gene>
    <name evidence="3" type="ORF">R1flu_008467</name>
</gene>
<accession>A0ABD1YBU4</accession>
<feature type="region of interest" description="Disordered" evidence="1">
    <location>
        <begin position="62"/>
        <end position="105"/>
    </location>
</feature>
<dbReference type="AlphaFoldDB" id="A0ABD1YBU4"/>
<reference evidence="3 4" key="1">
    <citation type="submission" date="2024-09" db="EMBL/GenBank/DDBJ databases">
        <title>Chromosome-scale assembly of Riccia fluitans.</title>
        <authorList>
            <person name="Paukszto L."/>
            <person name="Sawicki J."/>
            <person name="Karawczyk K."/>
            <person name="Piernik-Szablinska J."/>
            <person name="Szczecinska M."/>
            <person name="Mazdziarz M."/>
        </authorList>
    </citation>
    <scope>NUCLEOTIDE SEQUENCE [LARGE SCALE GENOMIC DNA]</scope>
    <source>
        <strain evidence="3">Rf_01</strain>
        <tissue evidence="3">Aerial parts of the thallus</tissue>
    </source>
</reference>
<proteinExistence type="predicted"/>
<evidence type="ECO:0000256" key="2">
    <source>
        <dbReference type="SAM" id="SignalP"/>
    </source>
</evidence>
<feature type="chain" id="PRO_5044818307" evidence="2">
    <location>
        <begin position="23"/>
        <end position="121"/>
    </location>
</feature>